<dbReference type="SMART" id="SM00033">
    <property type="entry name" value="CH"/>
    <property type="match status" value="2"/>
</dbReference>
<accession>A0A1B6I830</accession>
<name>A0A1B6I830_9HEMI</name>
<evidence type="ECO:0000256" key="1">
    <source>
        <dbReference type="ARBA" id="ARBA00022737"/>
    </source>
</evidence>
<evidence type="ECO:0000259" key="4">
    <source>
        <dbReference type="PROSITE" id="PS50222"/>
    </source>
</evidence>
<gene>
    <name evidence="5" type="ORF">g.1823</name>
</gene>
<dbReference type="Pfam" id="PF00307">
    <property type="entry name" value="CH"/>
    <property type="match status" value="2"/>
</dbReference>
<dbReference type="PANTHER" id="PTHR11915">
    <property type="entry name" value="SPECTRIN/FILAMIN RELATED CYTOSKELETAL PROTEIN"/>
    <property type="match status" value="1"/>
</dbReference>
<protein>
    <recommendedName>
        <fullName evidence="6">Calponin-homology (CH) domain-containing protein</fullName>
    </recommendedName>
</protein>
<dbReference type="GO" id="GO:0003779">
    <property type="term" value="F:actin binding"/>
    <property type="evidence" value="ECO:0007669"/>
    <property type="project" value="UniProtKB-KW"/>
</dbReference>
<dbReference type="InterPro" id="IPR002048">
    <property type="entry name" value="EF_hand_dom"/>
</dbReference>
<keyword evidence="2" id="KW-0009">Actin-binding</keyword>
<organism evidence="5">
    <name type="scientific">Homalodisca liturata</name>
    <dbReference type="NCBI Taxonomy" id="320908"/>
    <lineage>
        <taxon>Eukaryota</taxon>
        <taxon>Metazoa</taxon>
        <taxon>Ecdysozoa</taxon>
        <taxon>Arthropoda</taxon>
        <taxon>Hexapoda</taxon>
        <taxon>Insecta</taxon>
        <taxon>Pterygota</taxon>
        <taxon>Neoptera</taxon>
        <taxon>Paraneoptera</taxon>
        <taxon>Hemiptera</taxon>
        <taxon>Auchenorrhyncha</taxon>
        <taxon>Membracoidea</taxon>
        <taxon>Cicadellidae</taxon>
        <taxon>Cicadellinae</taxon>
        <taxon>Proconiini</taxon>
        <taxon>Homalodisca</taxon>
    </lineage>
</organism>
<evidence type="ECO:0000313" key="5">
    <source>
        <dbReference type="EMBL" id="JAS83106.1"/>
    </source>
</evidence>
<dbReference type="Gene3D" id="1.10.238.10">
    <property type="entry name" value="EF-hand"/>
    <property type="match status" value="1"/>
</dbReference>
<feature type="non-terminal residue" evidence="5">
    <location>
        <position position="1"/>
    </location>
</feature>
<evidence type="ECO:0000259" key="3">
    <source>
        <dbReference type="PROSITE" id="PS50021"/>
    </source>
</evidence>
<dbReference type="InterPro" id="IPR011992">
    <property type="entry name" value="EF-hand-dom_pair"/>
</dbReference>
<dbReference type="InterPro" id="IPR001715">
    <property type="entry name" value="CH_dom"/>
</dbReference>
<dbReference type="PROSITE" id="PS00020">
    <property type="entry name" value="ACTININ_2"/>
    <property type="match status" value="1"/>
</dbReference>
<dbReference type="FunFam" id="1.10.418.10:FF:000057">
    <property type="entry name" value="Calmin"/>
    <property type="match status" value="1"/>
</dbReference>
<sequence length="549" mass="61098">EEQWKRVQEKTFAKWINTKLRKAGMEEVAHFYEEAQTGLMFVRLFKALGKPEITHNANPRSRIARMENVTYVLEYIKGQNVRLVNIGSPDIVDGDQKLILGLVWTIISRMSMSEAFDSSCYSIRDDLLAWAQRVTEPYGNVCVRNFTTSWKDGLAFNAVIHRFRPEYINYSELTDADPIQNLEQAFTVAEGKLDIPRLLDAEDLAESVIPDEKSVMTYVFELYKKFKTEESKIASKSTLNVFMHGLDWSVGARNDYAERAKGFLEKKAVLEGKARSAGALYAELLGLVAECEEMNSRLIVESSRLHLLLSDIDDADKLFNLRPFVPPSELALDKVQIDYLSMGIDPDALSCLLAEFSGKDAQAILAQHNACNDFLAMGDKQAQAAQVAGINARLDSCRPAGESKNRLLAGLREIVASKNASLGKFIECDRHHEWVLETAKKLFNLVDVNKSGVITQADCKKIVRSLKHDVGTAVESPAEPITLDVLLRTVSRAFAPIATPAQLRTAFEVLGENGSVRLSEIDNASEYANLGLAGRDSLSYADLAPHISE</sequence>
<dbReference type="SUPFAM" id="SSF47576">
    <property type="entry name" value="Calponin-homology domain, CH-domain"/>
    <property type="match status" value="1"/>
</dbReference>
<dbReference type="InterPro" id="IPR036872">
    <property type="entry name" value="CH_dom_sf"/>
</dbReference>
<dbReference type="PROSITE" id="PS50222">
    <property type="entry name" value="EF_HAND_2"/>
    <property type="match status" value="1"/>
</dbReference>
<evidence type="ECO:0000256" key="2">
    <source>
        <dbReference type="ARBA" id="ARBA00023203"/>
    </source>
</evidence>
<keyword evidence="1" id="KW-0677">Repeat</keyword>
<dbReference type="InterPro" id="IPR001589">
    <property type="entry name" value="Actinin_actin-bd_CS"/>
</dbReference>
<feature type="domain" description="Calponin-homology (CH)" evidence="3">
    <location>
        <begin position="121"/>
        <end position="227"/>
    </location>
</feature>
<dbReference type="PROSITE" id="PS50021">
    <property type="entry name" value="CH"/>
    <property type="match status" value="2"/>
</dbReference>
<feature type="domain" description="Calponin-homology (CH)" evidence="3">
    <location>
        <begin position="6"/>
        <end position="111"/>
    </location>
</feature>
<dbReference type="SUPFAM" id="SSF47473">
    <property type="entry name" value="EF-hand"/>
    <property type="match status" value="1"/>
</dbReference>
<dbReference type="Gene3D" id="1.10.418.10">
    <property type="entry name" value="Calponin-like domain"/>
    <property type="match status" value="2"/>
</dbReference>
<feature type="domain" description="EF-hand" evidence="4">
    <location>
        <begin position="434"/>
        <end position="469"/>
    </location>
</feature>
<proteinExistence type="predicted"/>
<dbReference type="EMBL" id="GECU01024600">
    <property type="protein sequence ID" value="JAS83106.1"/>
    <property type="molecule type" value="Transcribed_RNA"/>
</dbReference>
<dbReference type="GO" id="GO:0005509">
    <property type="term" value="F:calcium ion binding"/>
    <property type="evidence" value="ECO:0007669"/>
    <property type="project" value="InterPro"/>
</dbReference>
<evidence type="ECO:0008006" key="6">
    <source>
        <dbReference type="Google" id="ProtNLM"/>
    </source>
</evidence>
<reference evidence="5" key="1">
    <citation type="submission" date="2015-11" db="EMBL/GenBank/DDBJ databases">
        <title>De novo transcriptome assembly of four potential Pierce s Disease insect vectors from Arizona vineyards.</title>
        <authorList>
            <person name="Tassone E.E."/>
        </authorList>
    </citation>
    <scope>NUCLEOTIDE SEQUENCE</scope>
</reference>
<dbReference type="AlphaFoldDB" id="A0A1B6I830"/>